<protein>
    <submittedName>
        <fullName evidence="1">Mitochondrial import inner membrane translocase subunit tim22</fullName>
    </submittedName>
</protein>
<dbReference type="EMBL" id="CM051395">
    <property type="protein sequence ID" value="KAJ4725516.1"/>
    <property type="molecule type" value="Genomic_DNA"/>
</dbReference>
<organism evidence="1 2">
    <name type="scientific">Melia azedarach</name>
    <name type="common">Chinaberry tree</name>
    <dbReference type="NCBI Taxonomy" id="155640"/>
    <lineage>
        <taxon>Eukaryota</taxon>
        <taxon>Viridiplantae</taxon>
        <taxon>Streptophyta</taxon>
        <taxon>Embryophyta</taxon>
        <taxon>Tracheophyta</taxon>
        <taxon>Spermatophyta</taxon>
        <taxon>Magnoliopsida</taxon>
        <taxon>eudicotyledons</taxon>
        <taxon>Gunneridae</taxon>
        <taxon>Pentapetalae</taxon>
        <taxon>rosids</taxon>
        <taxon>malvids</taxon>
        <taxon>Sapindales</taxon>
        <taxon>Meliaceae</taxon>
        <taxon>Melia</taxon>
    </lineage>
</organism>
<comment type="caution">
    <text evidence="1">The sequence shown here is derived from an EMBL/GenBank/DDBJ whole genome shotgun (WGS) entry which is preliminary data.</text>
</comment>
<proteinExistence type="predicted"/>
<reference evidence="1 2" key="1">
    <citation type="journal article" date="2023" name="Science">
        <title>Complex scaffold remodeling in plant triterpene biosynthesis.</title>
        <authorList>
            <person name="De La Pena R."/>
            <person name="Hodgson H."/>
            <person name="Liu J.C."/>
            <person name="Stephenson M.J."/>
            <person name="Martin A.C."/>
            <person name="Owen C."/>
            <person name="Harkess A."/>
            <person name="Leebens-Mack J."/>
            <person name="Jimenez L.E."/>
            <person name="Osbourn A."/>
            <person name="Sattely E.S."/>
        </authorList>
    </citation>
    <scope>NUCLEOTIDE SEQUENCE [LARGE SCALE GENOMIC DNA]</scope>
    <source>
        <strain evidence="2">cv. JPN11</strain>
        <tissue evidence="1">Leaf</tissue>
    </source>
</reference>
<gene>
    <name evidence="1" type="ORF">OWV82_004377</name>
</gene>
<evidence type="ECO:0000313" key="2">
    <source>
        <dbReference type="Proteomes" id="UP001164539"/>
    </source>
</evidence>
<sequence length="171" mass="18246">MASTSSEAESNNGSSISKETEKPHVEPIRMPTMEEIRAQEVWNNCAVRSVASGVMGGGLGFFMGMFLGALDNPIMQEEMTGRQQFMYTLRQMGQRSWSSAKTFAVMGLIFSAAECVVEKARAKHDTTNTVVAGCVTGGTMSAKGGPKAACAGCAGFAAFSVLIEKFLDRHT</sequence>
<keyword evidence="2" id="KW-1185">Reference proteome</keyword>
<evidence type="ECO:0000313" key="1">
    <source>
        <dbReference type="EMBL" id="KAJ4725516.1"/>
    </source>
</evidence>
<dbReference type="Proteomes" id="UP001164539">
    <property type="component" value="Chromosome 2"/>
</dbReference>
<name>A0ACC1YPZ7_MELAZ</name>
<accession>A0ACC1YPZ7</accession>